<reference evidence="2 3" key="1">
    <citation type="journal article" date="2019" name="Sci. Data">
        <title>Hybrid genome assembly and annotation of Danionella translucida.</title>
        <authorList>
            <person name="Kadobianskyi M."/>
            <person name="Schulze L."/>
            <person name="Schuelke M."/>
            <person name="Judkewitz B."/>
        </authorList>
    </citation>
    <scope>NUCLEOTIDE SEQUENCE [LARGE SCALE GENOMIC DNA]</scope>
    <source>
        <strain evidence="2 3">Bolton</strain>
    </source>
</reference>
<evidence type="ECO:0000256" key="1">
    <source>
        <dbReference type="SAM" id="MobiDB-lite"/>
    </source>
</evidence>
<comment type="caution">
    <text evidence="2">The sequence shown here is derived from an EMBL/GenBank/DDBJ whole genome shotgun (WGS) entry which is preliminary data.</text>
</comment>
<protein>
    <submittedName>
        <fullName evidence="2">Uncharacterized protein</fullName>
    </submittedName>
</protein>
<dbReference type="AlphaFoldDB" id="A0A553MXQ7"/>
<feature type="region of interest" description="Disordered" evidence="1">
    <location>
        <begin position="71"/>
        <end position="100"/>
    </location>
</feature>
<evidence type="ECO:0000313" key="3">
    <source>
        <dbReference type="Proteomes" id="UP000316079"/>
    </source>
</evidence>
<organism evidence="2 3">
    <name type="scientific">Danionella cerebrum</name>
    <dbReference type="NCBI Taxonomy" id="2873325"/>
    <lineage>
        <taxon>Eukaryota</taxon>
        <taxon>Metazoa</taxon>
        <taxon>Chordata</taxon>
        <taxon>Craniata</taxon>
        <taxon>Vertebrata</taxon>
        <taxon>Euteleostomi</taxon>
        <taxon>Actinopterygii</taxon>
        <taxon>Neopterygii</taxon>
        <taxon>Teleostei</taxon>
        <taxon>Ostariophysi</taxon>
        <taxon>Cypriniformes</taxon>
        <taxon>Danionidae</taxon>
        <taxon>Danioninae</taxon>
        <taxon>Danionella</taxon>
    </lineage>
</organism>
<evidence type="ECO:0000313" key="2">
    <source>
        <dbReference type="EMBL" id="TRY57971.1"/>
    </source>
</evidence>
<proteinExistence type="predicted"/>
<accession>A0A553MXQ7</accession>
<dbReference type="Proteomes" id="UP000316079">
    <property type="component" value="Unassembled WGS sequence"/>
</dbReference>
<feature type="non-terminal residue" evidence="2">
    <location>
        <position position="100"/>
    </location>
</feature>
<gene>
    <name evidence="2" type="ORF">DNTS_030962</name>
</gene>
<keyword evidence="3" id="KW-1185">Reference proteome</keyword>
<sequence>MEVSVFLADYVSLKIGFCLRFREGSASSRDSFRKPGSGLKQARLPALLAKALRVEETTQRLKVWQQSWNGKIPLPQSDHKVDHNTRSTSLRASTLEESKH</sequence>
<name>A0A553MXQ7_9TELE</name>
<dbReference type="EMBL" id="SRMA01027217">
    <property type="protein sequence ID" value="TRY57971.1"/>
    <property type="molecule type" value="Genomic_DNA"/>
</dbReference>